<dbReference type="RefSeq" id="WP_027463811.1">
    <property type="nucleotide sequence ID" value="NZ_CP021081.1"/>
</dbReference>
<dbReference type="SUPFAM" id="SSF53613">
    <property type="entry name" value="Ribokinase-like"/>
    <property type="match status" value="1"/>
</dbReference>
<dbReference type="Pfam" id="PF13412">
    <property type="entry name" value="HTH_24"/>
    <property type="match status" value="1"/>
</dbReference>
<evidence type="ECO:0000256" key="2">
    <source>
        <dbReference type="ARBA" id="ARBA00022777"/>
    </source>
</evidence>
<protein>
    <submittedName>
        <fullName evidence="5">Carbohydrate kinase</fullName>
    </submittedName>
</protein>
<gene>
    <name evidence="5" type="ORF">DFI_12575</name>
</gene>
<accession>A0A221SYL9</accession>
<evidence type="ECO:0000256" key="1">
    <source>
        <dbReference type="ARBA" id="ARBA00022679"/>
    </source>
</evidence>
<dbReference type="GO" id="GO:0016301">
    <property type="term" value="F:kinase activity"/>
    <property type="evidence" value="ECO:0007669"/>
    <property type="project" value="UniProtKB-KW"/>
</dbReference>
<dbReference type="InterPro" id="IPR029056">
    <property type="entry name" value="Ribokinase-like"/>
</dbReference>
<dbReference type="InterPro" id="IPR036390">
    <property type="entry name" value="WH_DNA-bd_sf"/>
</dbReference>
<keyword evidence="6" id="KW-1185">Reference proteome</keyword>
<dbReference type="Gene3D" id="3.40.1190.20">
    <property type="match status" value="1"/>
</dbReference>
<dbReference type="EMBL" id="CP021081">
    <property type="protein sequence ID" value="ASN81711.1"/>
    <property type="molecule type" value="Genomic_DNA"/>
</dbReference>
<evidence type="ECO:0000256" key="3">
    <source>
        <dbReference type="SAM" id="MobiDB-lite"/>
    </source>
</evidence>
<name>A0A221SYL9_9DEIO</name>
<dbReference type="PANTHER" id="PTHR10584">
    <property type="entry name" value="SUGAR KINASE"/>
    <property type="match status" value="1"/>
</dbReference>
<sequence length="374" mass="39048">MALTRKEQQLLTLIRDQPLATPEELAQQLGSTRAAVNVHVSNLVRKGALLGRGYILPEDPDRSDGRIVVVGGANVDLKARTSAPALPGTSNPGVTEQAPGGVGRNIAENLARLGVPVSLITAVGRDALGDTLLHDTQAAGVDVSGVLRVPGETTGTYTAILNDRGEMLIAVAAMGVMARLTPAALRERRRLLRGADWVVADGNLPEDTLVALLGLCHERGLQVVFEPVSVPKARHLHAALEAGLAAPQVLTPNVGELGALLGQDVTDRLPDLKRAARALLDRGAQIVWVRRGRHGSLLCTPGRSVTLPALPATPRDVTGAGDAMLAAFLAGLTQGLAPEDAARLGHAAAALTIEHAATVVPDLTLDLLQRRLNS</sequence>
<dbReference type="PROSITE" id="PS00584">
    <property type="entry name" value="PFKB_KINASES_2"/>
    <property type="match status" value="1"/>
</dbReference>
<feature type="domain" description="Carbohydrate kinase PfkB" evidence="4">
    <location>
        <begin position="66"/>
        <end position="359"/>
    </location>
</feature>
<dbReference type="AlphaFoldDB" id="A0A221SYL9"/>
<keyword evidence="1" id="KW-0808">Transferase</keyword>
<feature type="region of interest" description="Disordered" evidence="3">
    <location>
        <begin position="82"/>
        <end position="101"/>
    </location>
</feature>
<dbReference type="PANTHER" id="PTHR10584:SF166">
    <property type="entry name" value="RIBOKINASE"/>
    <property type="match status" value="1"/>
</dbReference>
<keyword evidence="2 5" id="KW-0418">Kinase</keyword>
<dbReference type="Proteomes" id="UP000259030">
    <property type="component" value="Chromosome"/>
</dbReference>
<dbReference type="InterPro" id="IPR002173">
    <property type="entry name" value="Carboh/pur_kinase_PfkB_CS"/>
</dbReference>
<dbReference type="CDD" id="cd01941">
    <property type="entry name" value="YeiC_kinase_like"/>
    <property type="match status" value="1"/>
</dbReference>
<organism evidence="5 6">
    <name type="scientific">Deinococcus ficus</name>
    <dbReference type="NCBI Taxonomy" id="317577"/>
    <lineage>
        <taxon>Bacteria</taxon>
        <taxon>Thermotogati</taxon>
        <taxon>Deinococcota</taxon>
        <taxon>Deinococci</taxon>
        <taxon>Deinococcales</taxon>
        <taxon>Deinococcaceae</taxon>
        <taxon>Deinococcus</taxon>
    </lineage>
</organism>
<dbReference type="SUPFAM" id="SSF46785">
    <property type="entry name" value="Winged helix' DNA-binding domain"/>
    <property type="match status" value="1"/>
</dbReference>
<dbReference type="PROSITE" id="PS00583">
    <property type="entry name" value="PFKB_KINASES_1"/>
    <property type="match status" value="1"/>
</dbReference>
<evidence type="ECO:0000259" key="4">
    <source>
        <dbReference type="Pfam" id="PF00294"/>
    </source>
</evidence>
<dbReference type="InterPro" id="IPR036388">
    <property type="entry name" value="WH-like_DNA-bd_sf"/>
</dbReference>
<dbReference type="Gene3D" id="1.10.10.10">
    <property type="entry name" value="Winged helix-like DNA-binding domain superfamily/Winged helix DNA-binding domain"/>
    <property type="match status" value="1"/>
</dbReference>
<proteinExistence type="predicted"/>
<reference evidence="5 6" key="1">
    <citation type="submission" date="2017-05" db="EMBL/GenBank/DDBJ databases">
        <title>The complete genome sequence of Deinococcus ficus isolated from the rhizosphere of the Ficus religiosa L. in Taiwan.</title>
        <authorList>
            <person name="Wu K.-M."/>
            <person name="Liao T.-L."/>
            <person name="Liu Y.-M."/>
            <person name="Young C.-C."/>
            <person name="Tsai S.-F."/>
        </authorList>
    </citation>
    <scope>NUCLEOTIDE SEQUENCE [LARGE SCALE GENOMIC DNA]</scope>
    <source>
        <strain evidence="5 6">CC-FR2-10</strain>
    </source>
</reference>
<dbReference type="InterPro" id="IPR011611">
    <property type="entry name" value="PfkB_dom"/>
</dbReference>
<evidence type="ECO:0000313" key="6">
    <source>
        <dbReference type="Proteomes" id="UP000259030"/>
    </source>
</evidence>
<dbReference type="STRING" id="317577.GCA_000419625_01393"/>
<dbReference type="KEGG" id="dfc:DFI_12575"/>
<dbReference type="Pfam" id="PF00294">
    <property type="entry name" value="PfkB"/>
    <property type="match status" value="1"/>
</dbReference>
<evidence type="ECO:0000313" key="5">
    <source>
        <dbReference type="EMBL" id="ASN81711.1"/>
    </source>
</evidence>